<dbReference type="Gene3D" id="1.10.101.10">
    <property type="entry name" value="PGBD-like superfamily/PGBD"/>
    <property type="match status" value="1"/>
</dbReference>
<dbReference type="Gene3D" id="3.40.80.10">
    <property type="entry name" value="Peptidoglycan recognition protein-like"/>
    <property type="match status" value="1"/>
</dbReference>
<proteinExistence type="predicted"/>
<dbReference type="InterPro" id="IPR036505">
    <property type="entry name" value="Amidase/PGRP_sf"/>
</dbReference>
<comment type="caution">
    <text evidence="3">The sequence shown here is derived from an EMBL/GenBank/DDBJ whole genome shotgun (WGS) entry which is preliminary data.</text>
</comment>
<dbReference type="InterPro" id="IPR036365">
    <property type="entry name" value="PGBD-like_sf"/>
</dbReference>
<dbReference type="SUPFAM" id="SSF55846">
    <property type="entry name" value="N-acetylmuramoyl-L-alanine amidase-like"/>
    <property type="match status" value="1"/>
</dbReference>
<dbReference type="InterPro" id="IPR002477">
    <property type="entry name" value="Peptidoglycan-bd-like"/>
</dbReference>
<dbReference type="CDD" id="cd06583">
    <property type="entry name" value="PGRP"/>
    <property type="match status" value="1"/>
</dbReference>
<dbReference type="AlphaFoldDB" id="A0A0B9FZK1"/>
<evidence type="ECO:0000259" key="2">
    <source>
        <dbReference type="SMART" id="SM00701"/>
    </source>
</evidence>
<name>A0A0B9FZK1_9GAMM</name>
<evidence type="ECO:0000313" key="4">
    <source>
        <dbReference type="Proteomes" id="UP000031278"/>
    </source>
</evidence>
<dbReference type="GO" id="GO:0008745">
    <property type="term" value="F:N-acetylmuramoyl-L-alanine amidase activity"/>
    <property type="evidence" value="ECO:0007669"/>
    <property type="project" value="InterPro"/>
</dbReference>
<dbReference type="InterPro" id="IPR036366">
    <property type="entry name" value="PGBDSf"/>
</dbReference>
<feature type="domain" description="N-acetylmuramoyl-L-alanine amidase" evidence="1">
    <location>
        <begin position="1"/>
        <end position="126"/>
    </location>
</feature>
<feature type="domain" description="Peptidoglycan recognition protein family" evidence="2">
    <location>
        <begin position="2"/>
        <end position="120"/>
    </location>
</feature>
<dbReference type="SUPFAM" id="SSF47090">
    <property type="entry name" value="PGBD-like"/>
    <property type="match status" value="1"/>
</dbReference>
<reference evidence="3 4" key="1">
    <citation type="submission" date="2014-12" db="EMBL/GenBank/DDBJ databases">
        <title>Genome sequencing of Photobacterium gaetbulicola AD005a.</title>
        <authorList>
            <person name="Adrian T.G.S."/>
            <person name="Chan K.G."/>
        </authorList>
    </citation>
    <scope>NUCLEOTIDE SEQUENCE [LARGE SCALE GENOMIC DNA]</scope>
    <source>
        <strain evidence="3 4">AD005a</strain>
    </source>
</reference>
<dbReference type="EMBL" id="JWLZ01000197">
    <property type="protein sequence ID" value="KHT61669.1"/>
    <property type="molecule type" value="Genomic_DNA"/>
</dbReference>
<sequence length="227" mass="25727">MEFYKPKRSIEVVFLHCSASDSPAHDNVETMRKWHLARKWNDVGYHYFIRKDGLIENGRDIEKIPAAQLGYNQGSIAICLHGLKPELFTEQQFNSLISLCRQINEAYENQIIFRGHCEVSNKACPVFDYRTVLGLDHFGEMTYASNPHFKESPARILHGTLKLTSLGAEVLVLQQRLNQTLQTTLAEDGIFGQQTKSAVMAFQEKRGITVDGVVGPNTWQQLTTINS</sequence>
<dbReference type="Pfam" id="PF01510">
    <property type="entry name" value="Amidase_2"/>
    <property type="match status" value="1"/>
</dbReference>
<dbReference type="InterPro" id="IPR002502">
    <property type="entry name" value="Amidase_domain"/>
</dbReference>
<dbReference type="GO" id="GO:0009253">
    <property type="term" value="P:peptidoglycan catabolic process"/>
    <property type="evidence" value="ECO:0007669"/>
    <property type="project" value="InterPro"/>
</dbReference>
<dbReference type="Proteomes" id="UP000031278">
    <property type="component" value="Unassembled WGS sequence"/>
</dbReference>
<protein>
    <submittedName>
        <fullName evidence="3">N-acetylmuramoyl-L-alanine amidase</fullName>
    </submittedName>
</protein>
<dbReference type="InterPro" id="IPR006619">
    <property type="entry name" value="PGRP_domain_met/bac"/>
</dbReference>
<accession>A0A0B9FZK1</accession>
<organism evidence="3 4">
    <name type="scientific">Photobacterium gaetbulicola</name>
    <dbReference type="NCBI Taxonomy" id="1295392"/>
    <lineage>
        <taxon>Bacteria</taxon>
        <taxon>Pseudomonadati</taxon>
        <taxon>Pseudomonadota</taxon>
        <taxon>Gammaproteobacteria</taxon>
        <taxon>Vibrionales</taxon>
        <taxon>Vibrionaceae</taxon>
        <taxon>Photobacterium</taxon>
    </lineage>
</organism>
<dbReference type="SMART" id="SM00644">
    <property type="entry name" value="Ami_2"/>
    <property type="match status" value="1"/>
</dbReference>
<evidence type="ECO:0000313" key="3">
    <source>
        <dbReference type="EMBL" id="KHT61669.1"/>
    </source>
</evidence>
<gene>
    <name evidence="3" type="ORF">RJ45_21390</name>
</gene>
<dbReference type="RefSeq" id="WP_039467210.1">
    <property type="nucleotide sequence ID" value="NZ_JWLZ01000197.1"/>
</dbReference>
<evidence type="ECO:0000259" key="1">
    <source>
        <dbReference type="SMART" id="SM00644"/>
    </source>
</evidence>
<dbReference type="SMART" id="SM00701">
    <property type="entry name" value="PGRP"/>
    <property type="match status" value="1"/>
</dbReference>
<dbReference type="GO" id="GO:0008270">
    <property type="term" value="F:zinc ion binding"/>
    <property type="evidence" value="ECO:0007669"/>
    <property type="project" value="InterPro"/>
</dbReference>
<dbReference type="Pfam" id="PF01471">
    <property type="entry name" value="PG_binding_1"/>
    <property type="match status" value="1"/>
</dbReference>